<proteinExistence type="predicted"/>
<accession>A0A133UFB5</accession>
<dbReference type="EMBL" id="LHXN01000024">
    <property type="protein sequence ID" value="KXA92913.1"/>
    <property type="molecule type" value="Genomic_DNA"/>
</dbReference>
<evidence type="ECO:0000313" key="2">
    <source>
        <dbReference type="EMBL" id="KXA92913.1"/>
    </source>
</evidence>
<gene>
    <name evidence="2" type="ORF">AKJ64_01920</name>
</gene>
<dbReference type="Proteomes" id="UP000070373">
    <property type="component" value="Unassembled WGS sequence"/>
</dbReference>
<dbReference type="AlphaFoldDB" id="A0A133UFB5"/>
<feature type="compositionally biased region" description="Basic and acidic residues" evidence="1">
    <location>
        <begin position="134"/>
        <end position="144"/>
    </location>
</feature>
<organism evidence="2 3">
    <name type="scientific">candidate division MSBL1 archaeon SCGC-AAA259E17</name>
    <dbReference type="NCBI Taxonomy" id="1698263"/>
    <lineage>
        <taxon>Archaea</taxon>
        <taxon>Methanobacteriati</taxon>
        <taxon>Methanobacteriota</taxon>
        <taxon>candidate division MSBL1</taxon>
    </lineage>
</organism>
<evidence type="ECO:0000256" key="1">
    <source>
        <dbReference type="SAM" id="MobiDB-lite"/>
    </source>
</evidence>
<protein>
    <submittedName>
        <fullName evidence="2">Uncharacterized protein</fullName>
    </submittedName>
</protein>
<sequence length="144" mass="16567">MFIEGFQALTRKPDGPPVRLPSPLLLQERIESLQNQPQIWLLGFSTFLILNPKNSGIVIRTLKQKLGLGNETKNSEYIKARCPPSLKQAVKRYVEVGPYMSTSDLIRYVVKEKLEENAPEILEEETKKWKKNKHDFSEKEEKAG</sequence>
<keyword evidence="3" id="KW-1185">Reference proteome</keyword>
<reference evidence="2 3" key="1">
    <citation type="journal article" date="2016" name="Sci. Rep.">
        <title>Metabolic traits of an uncultured archaeal lineage -MSBL1- from brine pools of the Red Sea.</title>
        <authorList>
            <person name="Mwirichia R."/>
            <person name="Alam I."/>
            <person name="Rashid M."/>
            <person name="Vinu M."/>
            <person name="Ba-Alawi W."/>
            <person name="Anthony Kamau A."/>
            <person name="Kamanda Ngugi D."/>
            <person name="Goker M."/>
            <person name="Klenk H.P."/>
            <person name="Bajic V."/>
            <person name="Stingl U."/>
        </authorList>
    </citation>
    <scope>NUCLEOTIDE SEQUENCE [LARGE SCALE GENOMIC DNA]</scope>
    <source>
        <strain evidence="2">SCGC-AAA259E17</strain>
    </source>
</reference>
<feature type="region of interest" description="Disordered" evidence="1">
    <location>
        <begin position="121"/>
        <end position="144"/>
    </location>
</feature>
<evidence type="ECO:0000313" key="3">
    <source>
        <dbReference type="Proteomes" id="UP000070373"/>
    </source>
</evidence>
<name>A0A133UFB5_9EURY</name>
<comment type="caution">
    <text evidence="2">The sequence shown here is derived from an EMBL/GenBank/DDBJ whole genome shotgun (WGS) entry which is preliminary data.</text>
</comment>